<sequence>MSGGVDAKTTGGLRSERCAVTSSSKNPDDLCSFWAASSPSIEWIRRSRHSGCALLSNQKAPDRKHQPFHWNHANSSRLPANSSGEQ</sequence>
<evidence type="ECO:0000256" key="1">
    <source>
        <dbReference type="SAM" id="MobiDB-lite"/>
    </source>
</evidence>
<protein>
    <submittedName>
        <fullName evidence="2">Uncharacterized protein</fullName>
    </submittedName>
</protein>
<dbReference type="AlphaFoldDB" id="A0A8X6N3N3"/>
<keyword evidence="3" id="KW-1185">Reference proteome</keyword>
<reference evidence="2" key="1">
    <citation type="submission" date="2020-08" db="EMBL/GenBank/DDBJ databases">
        <title>Multicomponent nature underlies the extraordinary mechanical properties of spider dragline silk.</title>
        <authorList>
            <person name="Kono N."/>
            <person name="Nakamura H."/>
            <person name="Mori M."/>
            <person name="Yoshida Y."/>
            <person name="Ohtoshi R."/>
            <person name="Malay A.D."/>
            <person name="Moran D.A.P."/>
            <person name="Tomita M."/>
            <person name="Numata K."/>
            <person name="Arakawa K."/>
        </authorList>
    </citation>
    <scope>NUCLEOTIDE SEQUENCE</scope>
</reference>
<evidence type="ECO:0000313" key="2">
    <source>
        <dbReference type="EMBL" id="GFS92325.1"/>
    </source>
</evidence>
<dbReference type="Proteomes" id="UP000887013">
    <property type="component" value="Unassembled WGS sequence"/>
</dbReference>
<name>A0A8X6N3N3_NEPPI</name>
<comment type="caution">
    <text evidence="2">The sequence shown here is derived from an EMBL/GenBank/DDBJ whole genome shotgun (WGS) entry which is preliminary data.</text>
</comment>
<feature type="compositionally biased region" description="Polar residues" evidence="1">
    <location>
        <begin position="72"/>
        <end position="86"/>
    </location>
</feature>
<proteinExistence type="predicted"/>
<evidence type="ECO:0000313" key="3">
    <source>
        <dbReference type="Proteomes" id="UP000887013"/>
    </source>
</evidence>
<organism evidence="2 3">
    <name type="scientific">Nephila pilipes</name>
    <name type="common">Giant wood spider</name>
    <name type="synonym">Nephila maculata</name>
    <dbReference type="NCBI Taxonomy" id="299642"/>
    <lineage>
        <taxon>Eukaryota</taxon>
        <taxon>Metazoa</taxon>
        <taxon>Ecdysozoa</taxon>
        <taxon>Arthropoda</taxon>
        <taxon>Chelicerata</taxon>
        <taxon>Arachnida</taxon>
        <taxon>Araneae</taxon>
        <taxon>Araneomorphae</taxon>
        <taxon>Entelegynae</taxon>
        <taxon>Araneoidea</taxon>
        <taxon>Nephilidae</taxon>
        <taxon>Nephila</taxon>
    </lineage>
</organism>
<feature type="region of interest" description="Disordered" evidence="1">
    <location>
        <begin position="1"/>
        <end position="28"/>
    </location>
</feature>
<feature type="region of interest" description="Disordered" evidence="1">
    <location>
        <begin position="55"/>
        <end position="86"/>
    </location>
</feature>
<gene>
    <name evidence="2" type="ORF">NPIL_81551</name>
</gene>
<accession>A0A8X6N3N3</accession>
<dbReference type="EMBL" id="BMAW01005061">
    <property type="protein sequence ID" value="GFS92325.1"/>
    <property type="molecule type" value="Genomic_DNA"/>
</dbReference>